<feature type="domain" description="Tyr recombinase" evidence="2">
    <location>
        <begin position="1"/>
        <end position="157"/>
    </location>
</feature>
<protein>
    <recommendedName>
        <fullName evidence="2">Tyr recombinase domain-containing protein</fullName>
    </recommendedName>
</protein>
<keyword evidence="4" id="KW-1185">Reference proteome</keyword>
<dbReference type="EMBL" id="BLAE01000007">
    <property type="protein sequence ID" value="GES07665.1"/>
    <property type="molecule type" value="Genomic_DNA"/>
</dbReference>
<dbReference type="SUPFAM" id="SSF56349">
    <property type="entry name" value="DNA breaking-rejoining enzymes"/>
    <property type="match status" value="1"/>
</dbReference>
<organism evidence="3 4">
    <name type="scientific">Acrocarpospora macrocephala</name>
    <dbReference type="NCBI Taxonomy" id="150177"/>
    <lineage>
        <taxon>Bacteria</taxon>
        <taxon>Bacillati</taxon>
        <taxon>Actinomycetota</taxon>
        <taxon>Actinomycetes</taxon>
        <taxon>Streptosporangiales</taxon>
        <taxon>Streptosporangiaceae</taxon>
        <taxon>Acrocarpospora</taxon>
    </lineage>
</organism>
<name>A0A5M3WF00_9ACTN</name>
<evidence type="ECO:0000313" key="3">
    <source>
        <dbReference type="EMBL" id="GES07665.1"/>
    </source>
</evidence>
<keyword evidence="1" id="KW-0233">DNA recombination</keyword>
<gene>
    <name evidence="3" type="ORF">Amac_012600</name>
</gene>
<proteinExistence type="predicted"/>
<dbReference type="GO" id="GO:0006310">
    <property type="term" value="P:DNA recombination"/>
    <property type="evidence" value="ECO:0007669"/>
    <property type="project" value="UniProtKB-KW"/>
</dbReference>
<dbReference type="AlphaFoldDB" id="A0A5M3WF00"/>
<dbReference type="InterPro" id="IPR002104">
    <property type="entry name" value="Integrase_catalytic"/>
</dbReference>
<dbReference type="Proteomes" id="UP000331127">
    <property type="component" value="Unassembled WGS sequence"/>
</dbReference>
<dbReference type="OrthoDB" id="4529782at2"/>
<comment type="caution">
    <text evidence="3">The sequence shown here is derived from an EMBL/GenBank/DDBJ whole genome shotgun (WGS) entry which is preliminary data.</text>
</comment>
<accession>A0A5M3WF00</accession>
<dbReference type="InterPro" id="IPR013762">
    <property type="entry name" value="Integrase-like_cat_sf"/>
</dbReference>
<dbReference type="PROSITE" id="PS51898">
    <property type="entry name" value="TYR_RECOMBINASE"/>
    <property type="match status" value="1"/>
</dbReference>
<evidence type="ECO:0000313" key="4">
    <source>
        <dbReference type="Proteomes" id="UP000331127"/>
    </source>
</evidence>
<reference evidence="3 4" key="1">
    <citation type="submission" date="2019-10" db="EMBL/GenBank/DDBJ databases">
        <title>Whole genome shotgun sequence of Acrocarpospora macrocephala NBRC 16266.</title>
        <authorList>
            <person name="Ichikawa N."/>
            <person name="Kimura A."/>
            <person name="Kitahashi Y."/>
            <person name="Komaki H."/>
            <person name="Oguchi A."/>
        </authorList>
    </citation>
    <scope>NUCLEOTIDE SEQUENCE [LARGE SCALE GENOMIC DNA]</scope>
    <source>
        <strain evidence="3 4">NBRC 16266</strain>
    </source>
</reference>
<sequence>MRWGELAGLARPYCRTSENMIWIHAEVGALHEVKGELWLGPPKSQAAVRRIDLPPFLAALLEEAMDAHTHELVFSGLEGGWLRRSNFARRIWRPACDDGPKILPGAVFHGLRHLYKSVLMEAGIPHVLQFERLGHELGGMDGVYGHVTEAMRTRLMDELQRRWRKRGKGRKR</sequence>
<evidence type="ECO:0000256" key="1">
    <source>
        <dbReference type="ARBA" id="ARBA00023172"/>
    </source>
</evidence>
<dbReference type="InterPro" id="IPR011010">
    <property type="entry name" value="DNA_brk_join_enz"/>
</dbReference>
<evidence type="ECO:0000259" key="2">
    <source>
        <dbReference type="PROSITE" id="PS51898"/>
    </source>
</evidence>
<dbReference type="GO" id="GO:0003677">
    <property type="term" value="F:DNA binding"/>
    <property type="evidence" value="ECO:0007669"/>
    <property type="project" value="InterPro"/>
</dbReference>
<dbReference type="GO" id="GO:0015074">
    <property type="term" value="P:DNA integration"/>
    <property type="evidence" value="ECO:0007669"/>
    <property type="project" value="InterPro"/>
</dbReference>
<dbReference type="Gene3D" id="1.10.443.10">
    <property type="entry name" value="Intergrase catalytic core"/>
    <property type="match status" value="1"/>
</dbReference>